<dbReference type="Pfam" id="PF00465">
    <property type="entry name" value="Fe-ADH"/>
    <property type="match status" value="1"/>
</dbReference>
<dbReference type="Gene3D" id="1.20.1090.10">
    <property type="entry name" value="Dehydroquinate synthase-like - alpha domain"/>
    <property type="match status" value="1"/>
</dbReference>
<dbReference type="AlphaFoldDB" id="A0A9Q5ST35"/>
<proteinExistence type="predicted"/>
<dbReference type="PANTHER" id="PTHR43633">
    <property type="entry name" value="ALCOHOL DEHYDROGENASE YQHD"/>
    <property type="match status" value="1"/>
</dbReference>
<dbReference type="RefSeq" id="WP_087375300.1">
    <property type="nucleotide sequence ID" value="NZ_NFIJ01000004.1"/>
</dbReference>
<comment type="caution">
    <text evidence="3">The sequence shown here is derived from an EMBL/GenBank/DDBJ whole genome shotgun (WGS) entry which is preliminary data.</text>
</comment>
<sequence length="366" mass="40841">MKDFIFRNDTKLLFRNDIRETIAEVTKGHKVMFVYGSGSVKRNGCYDDMIRTWTDANIPFVEYGASSREFSKIQEGVRFAKDNGVTLIVGAGGASVMDSAKLMAFGFYHESDLWDYLKGKPSYGLKRLPLALIPTYPSSGSENGLGAVSVDSKTDDFGTAYGIPADYAILCPKYSLTLDKEMTAYTGLVTLVQLSAAILGDKNRMSYDAGISYIKNVLEATKTLLKNPNDLDARGIIMMGASLSTSSRMGIGKEEAYAYDIYELEFLPEKLFGSSYRRSLTSIFPRFLEAMGKRHAEDVGKYYLDVFGFDSSIEESSRKLVALFSDFGVDMYYDGIISREQVGSIPCDTELDENEIFEMINRLIRK</sequence>
<dbReference type="SUPFAM" id="SSF56796">
    <property type="entry name" value="Dehydroquinate synthase-like"/>
    <property type="match status" value="1"/>
</dbReference>
<dbReference type="GO" id="GO:0005829">
    <property type="term" value="C:cytosol"/>
    <property type="evidence" value="ECO:0007669"/>
    <property type="project" value="TreeGrafter"/>
</dbReference>
<dbReference type="InterPro" id="IPR044731">
    <property type="entry name" value="BDH-like"/>
</dbReference>
<evidence type="ECO:0000259" key="2">
    <source>
        <dbReference type="Pfam" id="PF00465"/>
    </source>
</evidence>
<protein>
    <recommendedName>
        <fullName evidence="2">Alcohol dehydrogenase iron-type/glycerol dehydrogenase GldA domain-containing protein</fullName>
    </recommendedName>
</protein>
<dbReference type="GO" id="GO:1990362">
    <property type="term" value="F:butanol dehydrogenase (NAD+) activity"/>
    <property type="evidence" value="ECO:0007669"/>
    <property type="project" value="InterPro"/>
</dbReference>
<dbReference type="Proteomes" id="UP000195975">
    <property type="component" value="Unassembled WGS sequence"/>
</dbReference>
<feature type="domain" description="Alcohol dehydrogenase iron-type/glycerol dehydrogenase GldA" evidence="2">
    <location>
        <begin position="10"/>
        <end position="155"/>
    </location>
</feature>
<dbReference type="GO" id="GO:0046872">
    <property type="term" value="F:metal ion binding"/>
    <property type="evidence" value="ECO:0007669"/>
    <property type="project" value="InterPro"/>
</dbReference>
<reference evidence="4" key="1">
    <citation type="submission" date="2017-04" db="EMBL/GenBank/DDBJ databases">
        <title>Function of individual gut microbiota members based on whole genome sequencing of pure cultures obtained from chicken caecum.</title>
        <authorList>
            <person name="Medvecky M."/>
            <person name="Cejkova D."/>
            <person name="Polansky O."/>
            <person name="Karasova D."/>
            <person name="Kubasova T."/>
            <person name="Cizek A."/>
            <person name="Rychlik I."/>
        </authorList>
    </citation>
    <scope>NUCLEOTIDE SEQUENCE [LARGE SCALE GENOMIC DNA]</scope>
    <source>
        <strain evidence="4">An42</strain>
    </source>
</reference>
<gene>
    <name evidence="3" type="ORF">B5F96_06065</name>
</gene>
<evidence type="ECO:0000256" key="1">
    <source>
        <dbReference type="ARBA" id="ARBA00023002"/>
    </source>
</evidence>
<organism evidence="3 4">
    <name type="scientific">Parabacteroides johnsonii</name>
    <dbReference type="NCBI Taxonomy" id="387661"/>
    <lineage>
        <taxon>Bacteria</taxon>
        <taxon>Pseudomonadati</taxon>
        <taxon>Bacteroidota</taxon>
        <taxon>Bacteroidia</taxon>
        <taxon>Bacteroidales</taxon>
        <taxon>Tannerellaceae</taxon>
        <taxon>Parabacteroides</taxon>
    </lineage>
</organism>
<evidence type="ECO:0000313" key="3">
    <source>
        <dbReference type="EMBL" id="OUO06061.1"/>
    </source>
</evidence>
<dbReference type="PANTHER" id="PTHR43633:SF1">
    <property type="entry name" value="ALCOHOL DEHYDROGENASE YQHD"/>
    <property type="match status" value="1"/>
</dbReference>
<accession>A0A9Q5ST35</accession>
<name>A0A9Q5ST35_9BACT</name>
<dbReference type="GO" id="GO:1990002">
    <property type="term" value="F:methylglyoxal reductase (NADPH) (acetol producing) activity"/>
    <property type="evidence" value="ECO:0007669"/>
    <property type="project" value="TreeGrafter"/>
</dbReference>
<evidence type="ECO:0000313" key="4">
    <source>
        <dbReference type="Proteomes" id="UP000195975"/>
    </source>
</evidence>
<keyword evidence="1" id="KW-0560">Oxidoreductase</keyword>
<dbReference type="EMBL" id="NFIJ01000004">
    <property type="protein sequence ID" value="OUO06061.1"/>
    <property type="molecule type" value="Genomic_DNA"/>
</dbReference>
<dbReference type="InterPro" id="IPR001670">
    <property type="entry name" value="ADH_Fe/GldA"/>
</dbReference>
<dbReference type="GO" id="GO:0008106">
    <property type="term" value="F:alcohol dehydrogenase (NADP+) activity"/>
    <property type="evidence" value="ECO:0007669"/>
    <property type="project" value="TreeGrafter"/>
</dbReference>
<dbReference type="Gene3D" id="3.40.50.1970">
    <property type="match status" value="1"/>
</dbReference>